<proteinExistence type="predicted"/>
<reference evidence="1" key="1">
    <citation type="journal article" date="2015" name="Nature">
        <title>Complex archaea that bridge the gap between prokaryotes and eukaryotes.</title>
        <authorList>
            <person name="Spang A."/>
            <person name="Saw J.H."/>
            <person name="Jorgensen S.L."/>
            <person name="Zaremba-Niedzwiedzka K."/>
            <person name="Martijn J."/>
            <person name="Lind A.E."/>
            <person name="van Eijk R."/>
            <person name="Schleper C."/>
            <person name="Guy L."/>
            <person name="Ettema T.J."/>
        </authorList>
    </citation>
    <scope>NUCLEOTIDE SEQUENCE</scope>
</reference>
<dbReference type="AlphaFoldDB" id="A0A0F9JCV1"/>
<protein>
    <submittedName>
        <fullName evidence="1">Uncharacterized protein</fullName>
    </submittedName>
</protein>
<gene>
    <name evidence="1" type="ORF">LCGC14_1544890</name>
</gene>
<name>A0A0F9JCV1_9ZZZZ</name>
<comment type="caution">
    <text evidence="1">The sequence shown here is derived from an EMBL/GenBank/DDBJ whole genome shotgun (WGS) entry which is preliminary data.</text>
</comment>
<evidence type="ECO:0000313" key="1">
    <source>
        <dbReference type="EMBL" id="KKM60146.1"/>
    </source>
</evidence>
<dbReference type="EMBL" id="LAZR01011734">
    <property type="protein sequence ID" value="KKM60146.1"/>
    <property type="molecule type" value="Genomic_DNA"/>
</dbReference>
<organism evidence="1">
    <name type="scientific">marine sediment metagenome</name>
    <dbReference type="NCBI Taxonomy" id="412755"/>
    <lineage>
        <taxon>unclassified sequences</taxon>
        <taxon>metagenomes</taxon>
        <taxon>ecological metagenomes</taxon>
    </lineage>
</organism>
<accession>A0A0F9JCV1</accession>
<sequence>MVSKGIINAERCQVGITKDGKYQVWHKVMGKGTPPKFVNRDEVMHIVDELLTKYKSSRQISKEDFEAYEKVRESGVTNMFDVTTVCGLSGLSRETCLEIMKDYGSLCKEFPGVRRE</sequence>